<dbReference type="STRING" id="123899.SAMEA3906487_00310"/>
<dbReference type="Proteomes" id="UP000076825">
    <property type="component" value="Chromosome 1"/>
</dbReference>
<organism evidence="1 2">
    <name type="scientific">Bordetella trematum</name>
    <dbReference type="NCBI Taxonomy" id="123899"/>
    <lineage>
        <taxon>Bacteria</taxon>
        <taxon>Pseudomonadati</taxon>
        <taxon>Pseudomonadota</taxon>
        <taxon>Betaproteobacteria</taxon>
        <taxon>Burkholderiales</taxon>
        <taxon>Alcaligenaceae</taxon>
        <taxon>Bordetella</taxon>
    </lineage>
</organism>
<dbReference type="Pfam" id="PF24608">
    <property type="entry name" value="PDDEXK_15"/>
    <property type="match status" value="1"/>
</dbReference>
<evidence type="ECO:0000313" key="2">
    <source>
        <dbReference type="Proteomes" id="UP000076825"/>
    </source>
</evidence>
<evidence type="ECO:0000313" key="1">
    <source>
        <dbReference type="EMBL" id="SAI66540.1"/>
    </source>
</evidence>
<proteinExistence type="predicted"/>
<keyword evidence="2" id="KW-1185">Reference proteome</keyword>
<dbReference type="InterPro" id="IPR056931">
    <property type="entry name" value="D14-like"/>
</dbReference>
<reference evidence="1 2" key="1">
    <citation type="submission" date="2016-04" db="EMBL/GenBank/DDBJ databases">
        <authorList>
            <consortium name="Pathogen Informatics"/>
        </authorList>
    </citation>
    <scope>NUCLEOTIDE SEQUENCE [LARGE SCALE GENOMIC DNA]</scope>
    <source>
        <strain evidence="1 2">H044680328</strain>
    </source>
</reference>
<protein>
    <recommendedName>
        <fullName evidence="3">Phage protein</fullName>
    </recommendedName>
</protein>
<accession>A0A157S7X5</accession>
<evidence type="ECO:0008006" key="3">
    <source>
        <dbReference type="Google" id="ProtNLM"/>
    </source>
</evidence>
<dbReference type="KEGG" id="btrm:SAMEA390648700310"/>
<dbReference type="GeneID" id="56588274"/>
<dbReference type="PATRIC" id="fig|123899.6.peg.292"/>
<dbReference type="AlphaFoldDB" id="A0A157S7X5"/>
<sequence length="138" mass="15329">MSKLSRTKGAAYERKVAGMLTEATGIIWRRRVRNHDGDSDVVCDDAALAHISIECKHANTLCLPAWWRQAQEQAGTGVPVLIYRQTGARGESVMIDAHHANASHWPVAGRHTIIMGWDTAMQWLREKIPSKITGPGYI</sequence>
<dbReference type="RefSeq" id="WP_231940124.1">
    <property type="nucleotide sequence ID" value="NZ_CP016340.1"/>
</dbReference>
<name>A0A157S7X5_9BORD</name>
<dbReference type="EMBL" id="LT546645">
    <property type="protein sequence ID" value="SAI66540.1"/>
    <property type="molecule type" value="Genomic_DNA"/>
</dbReference>
<gene>
    <name evidence="1" type="ORF">SAMEA3906487_00310</name>
</gene>